<dbReference type="Gene3D" id="3.90.1720.30">
    <property type="entry name" value="PPPDE domains"/>
    <property type="match status" value="1"/>
</dbReference>
<dbReference type="EMBL" id="CAJOBC010087424">
    <property type="protein sequence ID" value="CAF4356516.1"/>
    <property type="molecule type" value="Genomic_DNA"/>
</dbReference>
<dbReference type="OrthoDB" id="10063317at2759"/>
<dbReference type="Proteomes" id="UP000663829">
    <property type="component" value="Unassembled WGS sequence"/>
</dbReference>
<protein>
    <recommendedName>
        <fullName evidence="5">PPPDE domain-containing protein</fullName>
    </recommendedName>
</protein>
<feature type="compositionally biased region" description="Low complexity" evidence="1">
    <location>
        <begin position="155"/>
        <end position="165"/>
    </location>
</feature>
<proteinExistence type="predicted"/>
<feature type="compositionally biased region" description="Low complexity" evidence="1">
    <location>
        <begin position="182"/>
        <end position="193"/>
    </location>
</feature>
<feature type="compositionally biased region" description="Polar residues" evidence="1">
    <location>
        <begin position="166"/>
        <end position="176"/>
    </location>
</feature>
<evidence type="ECO:0008006" key="5">
    <source>
        <dbReference type="Google" id="ProtNLM"/>
    </source>
</evidence>
<sequence length="227" mass="25707">MSLQVYILYKSLGREEYTSNAKVSHHQLIFRTSTDDFYCTELTNADGSYSSGTASLQQEFSGKGPRVKLTFETYEFYSGTIYYKSVGTTSKSLKEIKKYVKEHSSQDTIYDVFKNNCQHYVRSVIEDFLKLGYPAGLVKTASKPKDLEVLNQQAESSSENSSRSSQPVTARRSSPVITPRYSPGTTRRSSPVTTRRENKSIPYDIFRSEGGGCWGLPRDWKFNRLGS</sequence>
<dbReference type="InterPro" id="IPR042266">
    <property type="entry name" value="PPPDE_sf"/>
</dbReference>
<dbReference type="AlphaFoldDB" id="A0A815SSA2"/>
<evidence type="ECO:0000313" key="3">
    <source>
        <dbReference type="EMBL" id="CAF4356516.1"/>
    </source>
</evidence>
<comment type="caution">
    <text evidence="2">The sequence shown here is derived from an EMBL/GenBank/DDBJ whole genome shotgun (WGS) entry which is preliminary data.</text>
</comment>
<name>A0A815SSA2_9BILA</name>
<evidence type="ECO:0000313" key="4">
    <source>
        <dbReference type="Proteomes" id="UP000663829"/>
    </source>
</evidence>
<evidence type="ECO:0000313" key="2">
    <source>
        <dbReference type="EMBL" id="CAF1493796.1"/>
    </source>
</evidence>
<keyword evidence="4" id="KW-1185">Reference proteome</keyword>
<dbReference type="Proteomes" id="UP000681722">
    <property type="component" value="Unassembled WGS sequence"/>
</dbReference>
<feature type="region of interest" description="Disordered" evidence="1">
    <location>
        <begin position="151"/>
        <end position="196"/>
    </location>
</feature>
<organism evidence="2 4">
    <name type="scientific">Didymodactylos carnosus</name>
    <dbReference type="NCBI Taxonomy" id="1234261"/>
    <lineage>
        <taxon>Eukaryota</taxon>
        <taxon>Metazoa</taxon>
        <taxon>Spiralia</taxon>
        <taxon>Gnathifera</taxon>
        <taxon>Rotifera</taxon>
        <taxon>Eurotatoria</taxon>
        <taxon>Bdelloidea</taxon>
        <taxon>Philodinida</taxon>
        <taxon>Philodinidae</taxon>
        <taxon>Didymodactylos</taxon>
    </lineage>
</organism>
<evidence type="ECO:0000256" key="1">
    <source>
        <dbReference type="SAM" id="MobiDB-lite"/>
    </source>
</evidence>
<accession>A0A815SSA2</accession>
<reference evidence="2" key="1">
    <citation type="submission" date="2021-02" db="EMBL/GenBank/DDBJ databases">
        <authorList>
            <person name="Nowell W R."/>
        </authorList>
    </citation>
    <scope>NUCLEOTIDE SEQUENCE</scope>
</reference>
<dbReference type="EMBL" id="CAJNOQ010021931">
    <property type="protein sequence ID" value="CAF1493796.1"/>
    <property type="molecule type" value="Genomic_DNA"/>
</dbReference>
<gene>
    <name evidence="2" type="ORF">GPM918_LOCUS36377</name>
    <name evidence="3" type="ORF">SRO942_LOCUS37110</name>
</gene>